<dbReference type="Pfam" id="PF07262">
    <property type="entry name" value="CdiI"/>
    <property type="match status" value="1"/>
</dbReference>
<dbReference type="InterPro" id="IPR037891">
    <property type="entry name" value="Cdil-like_sf"/>
</dbReference>
<dbReference type="SUPFAM" id="SSF160207">
    <property type="entry name" value="NMB0488-like"/>
    <property type="match status" value="1"/>
</dbReference>
<sequence>MFRFGVNGNRPPISPHILPLDTDNETLGTTVLQALANSRTFVYDSSEDQDFFDTEKFRQRYEDWVANLCGNLGYKTRRALFKNMMSGDIWLHNGCLKISPSRHVKPEAWDAIDADDVILSLDNSPEEIGAGLKLALSRCRQDKPRTKRKIIRHARKPPEPADGQNKTGIKNRPKNPDGGSNRLPRLTGAAGSFDRIAVGIGKAEKGFAAFLVPLGSVSEQTVFGGIAFAGCGNVGREDGTPAVQPQRDFAAVQIADAHRQTVLA</sequence>
<proteinExistence type="predicted"/>
<evidence type="ECO:0000256" key="1">
    <source>
        <dbReference type="SAM" id="MobiDB-lite"/>
    </source>
</evidence>
<evidence type="ECO:0000313" key="2">
    <source>
        <dbReference type="EMBL" id="TJX05179.1"/>
    </source>
</evidence>
<comment type="caution">
    <text evidence="2">The sequence shown here is derived from an EMBL/GenBank/DDBJ whole genome shotgun (WGS) entry which is preliminary data.</text>
</comment>
<dbReference type="EMBL" id="SUQX01000015">
    <property type="protein sequence ID" value="TJX05179.1"/>
    <property type="molecule type" value="Genomic_DNA"/>
</dbReference>
<dbReference type="InterPro" id="IPR009888">
    <property type="entry name" value="CdiI_Proteobact"/>
</dbReference>
<organism evidence="2 3">
    <name type="scientific">Neisseria gonorrhoeae</name>
    <dbReference type="NCBI Taxonomy" id="485"/>
    <lineage>
        <taxon>Bacteria</taxon>
        <taxon>Pseudomonadati</taxon>
        <taxon>Pseudomonadota</taxon>
        <taxon>Betaproteobacteria</taxon>
        <taxon>Neisseriales</taxon>
        <taxon>Neisseriaceae</taxon>
        <taxon>Neisseria</taxon>
    </lineage>
</organism>
<dbReference type="Gene3D" id="3.40.1590.10">
    <property type="entry name" value="NMB0488-like"/>
    <property type="match status" value="1"/>
</dbReference>
<feature type="region of interest" description="Disordered" evidence="1">
    <location>
        <begin position="141"/>
        <end position="186"/>
    </location>
</feature>
<gene>
    <name evidence="2" type="ORF">E8M63_08435</name>
</gene>
<accession>A0AAX2TQ30</accession>
<reference evidence="2 3" key="1">
    <citation type="submission" date="2019-04" db="EMBL/GenBank/DDBJ databases">
        <title>The CDC panel for molecular diagnostics of ciprofloxacin resistance and its use for research and clinical development.</title>
        <authorList>
            <person name="Liu H."/>
            <person name="Tang K."/>
            <person name="Pham C."/>
            <person name="Schmerer M."/>
        </authorList>
    </citation>
    <scope>NUCLEOTIDE SEQUENCE [LARGE SCALE GENOMIC DNA]</scope>
    <source>
        <strain evidence="2 3">LRRBGS_0742</strain>
    </source>
</reference>
<protein>
    <submittedName>
        <fullName evidence="2">DUF1436 family protein</fullName>
    </submittedName>
</protein>
<name>A0AAX2TQ30_NEIGO</name>
<evidence type="ECO:0000313" key="3">
    <source>
        <dbReference type="Proteomes" id="UP000307092"/>
    </source>
</evidence>
<feature type="compositionally biased region" description="Basic residues" evidence="1">
    <location>
        <begin position="145"/>
        <end position="155"/>
    </location>
</feature>
<dbReference type="AlphaFoldDB" id="A0AAX2TQ30"/>
<dbReference type="Proteomes" id="UP000307092">
    <property type="component" value="Unassembled WGS sequence"/>
</dbReference>
<dbReference type="CDD" id="cd13445">
    <property type="entry name" value="CDI_inhibitor_EC869_like"/>
    <property type="match status" value="1"/>
</dbReference>